<protein>
    <submittedName>
        <fullName evidence="2">Uncharacterized protein</fullName>
    </submittedName>
</protein>
<feature type="chain" id="PRO_5046302008" evidence="1">
    <location>
        <begin position="25"/>
        <end position="125"/>
    </location>
</feature>
<sequence>MLNSSRLVALACAVGLALSSPVAADQPEITTIATLPPSPTTTPYTPCPIVTSVAVCPTCTSTQIACLKLSTVYDNLPGCPSPARTAIMDYFCGYPCPPMSCSTSYIYPDRPTTNWVNDAAAPTAA</sequence>
<dbReference type="EMBL" id="JAQQWN010000009">
    <property type="protein sequence ID" value="KAK8067356.1"/>
    <property type="molecule type" value="Genomic_DNA"/>
</dbReference>
<feature type="signal peptide" evidence="1">
    <location>
        <begin position="1"/>
        <end position="24"/>
    </location>
</feature>
<name>A0ABR1VAK9_9PEZI</name>
<proteinExistence type="predicted"/>
<evidence type="ECO:0000256" key="1">
    <source>
        <dbReference type="SAM" id="SignalP"/>
    </source>
</evidence>
<reference evidence="2 3" key="1">
    <citation type="submission" date="2023-01" db="EMBL/GenBank/DDBJ databases">
        <title>Analysis of 21 Apiospora genomes using comparative genomics revels a genus with tremendous synthesis potential of carbohydrate active enzymes and secondary metabolites.</title>
        <authorList>
            <person name="Sorensen T."/>
        </authorList>
    </citation>
    <scope>NUCLEOTIDE SEQUENCE [LARGE SCALE GENOMIC DNA]</scope>
    <source>
        <strain evidence="2 3">CBS 114990</strain>
    </source>
</reference>
<dbReference type="RefSeq" id="XP_066664109.1">
    <property type="nucleotide sequence ID" value="XM_066818417.1"/>
</dbReference>
<organism evidence="2 3">
    <name type="scientific">Apiospora hydei</name>
    <dbReference type="NCBI Taxonomy" id="1337664"/>
    <lineage>
        <taxon>Eukaryota</taxon>
        <taxon>Fungi</taxon>
        <taxon>Dikarya</taxon>
        <taxon>Ascomycota</taxon>
        <taxon>Pezizomycotina</taxon>
        <taxon>Sordariomycetes</taxon>
        <taxon>Xylariomycetidae</taxon>
        <taxon>Amphisphaeriales</taxon>
        <taxon>Apiosporaceae</taxon>
        <taxon>Apiospora</taxon>
    </lineage>
</organism>
<evidence type="ECO:0000313" key="3">
    <source>
        <dbReference type="Proteomes" id="UP001433268"/>
    </source>
</evidence>
<accession>A0ABR1VAK9</accession>
<dbReference type="GeneID" id="92051477"/>
<comment type="caution">
    <text evidence="2">The sequence shown here is derived from an EMBL/GenBank/DDBJ whole genome shotgun (WGS) entry which is preliminary data.</text>
</comment>
<gene>
    <name evidence="2" type="ORF">PG997_014103</name>
</gene>
<dbReference type="Proteomes" id="UP001433268">
    <property type="component" value="Unassembled WGS sequence"/>
</dbReference>
<evidence type="ECO:0000313" key="2">
    <source>
        <dbReference type="EMBL" id="KAK8067356.1"/>
    </source>
</evidence>
<keyword evidence="3" id="KW-1185">Reference proteome</keyword>
<keyword evidence="1" id="KW-0732">Signal</keyword>